<evidence type="ECO:0000313" key="6">
    <source>
        <dbReference type="Proteomes" id="UP000019376"/>
    </source>
</evidence>
<feature type="region of interest" description="Disordered" evidence="2">
    <location>
        <begin position="210"/>
        <end position="233"/>
    </location>
</feature>
<dbReference type="InterPro" id="IPR018466">
    <property type="entry name" value="Kre9/Knh1-like_N"/>
</dbReference>
<evidence type="ECO:0000256" key="1">
    <source>
        <dbReference type="ARBA" id="ARBA00022729"/>
    </source>
</evidence>
<keyword evidence="1 3" id="KW-0732">Signal</keyword>
<feature type="chain" id="PRO_5004559835" description="Yeast cell wall synthesis Kre9/Knh1-like N-terminal domain-containing protein" evidence="3">
    <location>
        <begin position="20"/>
        <end position="296"/>
    </location>
</feature>
<feature type="compositionally biased region" description="Polar residues" evidence="2">
    <location>
        <begin position="165"/>
        <end position="187"/>
    </location>
</feature>
<dbReference type="Proteomes" id="UP000019376">
    <property type="component" value="Unassembled WGS sequence"/>
</dbReference>
<keyword evidence="6" id="KW-1185">Reference proteome</keyword>
<dbReference type="GO" id="GO:0005576">
    <property type="term" value="C:extracellular region"/>
    <property type="evidence" value="ECO:0007669"/>
    <property type="project" value="TreeGrafter"/>
</dbReference>
<name>S7ZEJ3_PENO1</name>
<feature type="region of interest" description="Disordered" evidence="2">
    <location>
        <begin position="159"/>
        <end position="189"/>
    </location>
</feature>
<dbReference type="STRING" id="933388.S7ZEJ3"/>
<gene>
    <name evidence="5" type="ORF">PDE_04034</name>
</gene>
<dbReference type="AlphaFoldDB" id="S7ZEJ3"/>
<organism evidence="5 6">
    <name type="scientific">Penicillium oxalicum (strain 114-2 / CGMCC 5302)</name>
    <name type="common">Penicillium decumbens</name>
    <dbReference type="NCBI Taxonomy" id="933388"/>
    <lineage>
        <taxon>Eukaryota</taxon>
        <taxon>Fungi</taxon>
        <taxon>Dikarya</taxon>
        <taxon>Ascomycota</taxon>
        <taxon>Pezizomycotina</taxon>
        <taxon>Eurotiomycetes</taxon>
        <taxon>Eurotiomycetidae</taxon>
        <taxon>Eurotiales</taxon>
        <taxon>Aspergillaceae</taxon>
        <taxon>Penicillium</taxon>
    </lineage>
</organism>
<dbReference type="InterPro" id="IPR045328">
    <property type="entry name" value="Kre9/Knh1"/>
</dbReference>
<dbReference type="HOGENOM" id="CLU_063732_0_1_1"/>
<dbReference type="GO" id="GO:0006078">
    <property type="term" value="P:(1-&gt;6)-beta-D-glucan biosynthetic process"/>
    <property type="evidence" value="ECO:0007669"/>
    <property type="project" value="InterPro"/>
</dbReference>
<feature type="domain" description="Yeast cell wall synthesis Kre9/Knh1-like N-terminal" evidence="4">
    <location>
        <begin position="22"/>
        <end position="117"/>
    </location>
</feature>
<protein>
    <recommendedName>
        <fullName evidence="4">Yeast cell wall synthesis Kre9/Knh1-like N-terminal domain-containing protein</fullName>
    </recommendedName>
</protein>
<feature type="signal peptide" evidence="3">
    <location>
        <begin position="1"/>
        <end position="19"/>
    </location>
</feature>
<evidence type="ECO:0000259" key="4">
    <source>
        <dbReference type="Pfam" id="PF10342"/>
    </source>
</evidence>
<dbReference type="PhylomeDB" id="S7ZEJ3"/>
<dbReference type="eggNOG" id="ENOG502S28F">
    <property type="taxonomic scope" value="Eukaryota"/>
</dbReference>
<dbReference type="EMBL" id="KB644411">
    <property type="protein sequence ID" value="EPS29085.1"/>
    <property type="molecule type" value="Genomic_DNA"/>
</dbReference>
<dbReference type="PANTHER" id="PTHR28154">
    <property type="entry name" value="CELL WALL SYNTHESIS PROTEIN KNH1-RELATED"/>
    <property type="match status" value="1"/>
</dbReference>
<evidence type="ECO:0000256" key="3">
    <source>
        <dbReference type="SAM" id="SignalP"/>
    </source>
</evidence>
<evidence type="ECO:0000313" key="5">
    <source>
        <dbReference type="EMBL" id="EPS29085.1"/>
    </source>
</evidence>
<dbReference type="PANTHER" id="PTHR28154:SF1">
    <property type="entry name" value="CELL WALL SYNTHESIS PROTEIN KNH1-RELATED"/>
    <property type="match status" value="1"/>
</dbReference>
<evidence type="ECO:0000256" key="2">
    <source>
        <dbReference type="SAM" id="MobiDB-lite"/>
    </source>
</evidence>
<proteinExistence type="predicted"/>
<dbReference type="GO" id="GO:0042546">
    <property type="term" value="P:cell wall biogenesis"/>
    <property type="evidence" value="ECO:0007669"/>
    <property type="project" value="InterPro"/>
</dbReference>
<reference evidence="5 6" key="1">
    <citation type="journal article" date="2013" name="PLoS ONE">
        <title>Genomic and secretomic analyses reveal unique features of the lignocellulolytic enzyme system of Penicillium decumbens.</title>
        <authorList>
            <person name="Liu G."/>
            <person name="Zhang L."/>
            <person name="Wei X."/>
            <person name="Zou G."/>
            <person name="Qin Y."/>
            <person name="Ma L."/>
            <person name="Li J."/>
            <person name="Zheng H."/>
            <person name="Wang S."/>
            <person name="Wang C."/>
            <person name="Xun L."/>
            <person name="Zhao G.-P."/>
            <person name="Zhou Z."/>
            <person name="Qu Y."/>
        </authorList>
    </citation>
    <scope>NUCLEOTIDE SEQUENCE [LARGE SCALE GENOMIC DNA]</scope>
    <source>
        <strain evidence="6">114-2 / CGMCC 5302</strain>
    </source>
</reference>
<dbReference type="OrthoDB" id="2432613at2759"/>
<accession>S7ZEJ3</accession>
<sequence length="296" mass="32402">MRFVPFLPALLSLLSSVSGQTSSGLTFDAGDEVNFLWAFDGMTTGRYDFYLCAGDESTGQYESLDRVIADSLFSPGDRIAFRVNPLVGGSDANAYFLQITSVQPNEYWSGFTSHFTITNMRGKFSPTVMDAVRSMQPLPIPFALTKNADSIDASTLQVPVLDESPSPSESGEQTTSIPDLPMPTTSPKLDHNELRKRAVDQHTVPWGLQTGLTKYAPTPKRAGSTIKSGSPTPQYPPFPFQIATTYLGLPTVQYTDNAYLTPTAPFVENPAPHASAPTVDPKKQEWYENLKAEFNL</sequence>
<dbReference type="GO" id="GO:0031505">
    <property type="term" value="P:fungal-type cell wall organization"/>
    <property type="evidence" value="ECO:0007669"/>
    <property type="project" value="TreeGrafter"/>
</dbReference>
<dbReference type="Pfam" id="PF10342">
    <property type="entry name" value="Kre9_KNH"/>
    <property type="match status" value="1"/>
</dbReference>